<evidence type="ECO:0000313" key="7">
    <source>
        <dbReference type="EMBL" id="MBY0097270.1"/>
    </source>
</evidence>
<feature type="domain" description="Yip1" evidence="6">
    <location>
        <begin position="13"/>
        <end position="184"/>
    </location>
</feature>
<evidence type="ECO:0000256" key="3">
    <source>
        <dbReference type="ARBA" id="ARBA00022989"/>
    </source>
</evidence>
<accession>A0ABS7K4V8</accession>
<dbReference type="EMBL" id="JACWFH010000012">
    <property type="protein sequence ID" value="MBY0097270.1"/>
    <property type="molecule type" value="Genomic_DNA"/>
</dbReference>
<keyword evidence="8" id="KW-1185">Reference proteome</keyword>
<dbReference type="InterPro" id="IPR006977">
    <property type="entry name" value="Yip1_dom"/>
</dbReference>
<dbReference type="Proteomes" id="UP000769780">
    <property type="component" value="Unassembled WGS sequence"/>
</dbReference>
<reference evidence="7 8" key="1">
    <citation type="submission" date="2020-07" db="EMBL/GenBank/DDBJ databases">
        <title>Fungal Genomes of the International Space Station.</title>
        <authorList>
            <person name="Seuylemezian A."/>
            <person name="Singh N.K."/>
            <person name="Wood J."/>
            <person name="Venkateswaran K."/>
        </authorList>
    </citation>
    <scope>NUCLEOTIDE SEQUENCE [LARGE SCALE GENOMIC DNA]</scope>
    <source>
        <strain evidence="7 8">PL-B2</strain>
    </source>
</reference>
<keyword evidence="4 5" id="KW-0472">Membrane</keyword>
<dbReference type="RefSeq" id="WP_221873495.1">
    <property type="nucleotide sequence ID" value="NZ_JACWFH010000012.1"/>
</dbReference>
<organism evidence="7 8">
    <name type="scientific">Mesobacillus maritimus</name>
    <dbReference type="NCBI Taxonomy" id="1643336"/>
    <lineage>
        <taxon>Bacteria</taxon>
        <taxon>Bacillati</taxon>
        <taxon>Bacillota</taxon>
        <taxon>Bacilli</taxon>
        <taxon>Bacillales</taxon>
        <taxon>Bacillaceae</taxon>
        <taxon>Mesobacillus</taxon>
    </lineage>
</organism>
<feature type="transmembrane region" description="Helical" evidence="5">
    <location>
        <begin position="147"/>
        <end position="163"/>
    </location>
</feature>
<proteinExistence type="predicted"/>
<dbReference type="Pfam" id="PF04893">
    <property type="entry name" value="Yip1"/>
    <property type="match status" value="1"/>
</dbReference>
<sequence>MDYIQEHKKFVHIVSIIPVLLIVLFNYLTFGELSNKLEIDEKFGDTAFYNFTSMINLVVGIATTLLIWVLFSLAVFIGLKLFSNQTSTFSQVLRTVAISFTPLLLTTIGVYIITKLSHFNLDLSNIQDFQNQLDQSNYKKITADTRMLGYIFSSVLCFFLIKWRFKLSVWASLIIVYVPLLLLGSTFFMAQIFIGR</sequence>
<keyword evidence="2 5" id="KW-0812">Transmembrane</keyword>
<feature type="transmembrane region" description="Helical" evidence="5">
    <location>
        <begin position="10"/>
        <end position="28"/>
    </location>
</feature>
<gene>
    <name evidence="7" type="ORF">H0185_10740</name>
</gene>
<evidence type="ECO:0000259" key="6">
    <source>
        <dbReference type="Pfam" id="PF04893"/>
    </source>
</evidence>
<feature type="transmembrane region" description="Helical" evidence="5">
    <location>
        <begin position="170"/>
        <end position="194"/>
    </location>
</feature>
<keyword evidence="3 5" id="KW-1133">Transmembrane helix</keyword>
<feature type="transmembrane region" description="Helical" evidence="5">
    <location>
        <begin position="48"/>
        <end position="79"/>
    </location>
</feature>
<evidence type="ECO:0000256" key="2">
    <source>
        <dbReference type="ARBA" id="ARBA00022692"/>
    </source>
</evidence>
<evidence type="ECO:0000256" key="5">
    <source>
        <dbReference type="SAM" id="Phobius"/>
    </source>
</evidence>
<evidence type="ECO:0000256" key="1">
    <source>
        <dbReference type="ARBA" id="ARBA00004141"/>
    </source>
</evidence>
<evidence type="ECO:0000313" key="8">
    <source>
        <dbReference type="Proteomes" id="UP000769780"/>
    </source>
</evidence>
<name>A0ABS7K4V8_9BACI</name>
<comment type="caution">
    <text evidence="7">The sequence shown here is derived from an EMBL/GenBank/DDBJ whole genome shotgun (WGS) entry which is preliminary data.</text>
</comment>
<feature type="transmembrane region" description="Helical" evidence="5">
    <location>
        <begin position="91"/>
        <end position="113"/>
    </location>
</feature>
<protein>
    <submittedName>
        <fullName evidence="7">YIP1 family protein</fullName>
    </submittedName>
</protein>
<evidence type="ECO:0000256" key="4">
    <source>
        <dbReference type="ARBA" id="ARBA00023136"/>
    </source>
</evidence>
<comment type="subcellular location">
    <subcellularLocation>
        <location evidence="1">Membrane</location>
        <topology evidence="1">Multi-pass membrane protein</topology>
    </subcellularLocation>
</comment>